<protein>
    <submittedName>
        <fullName evidence="1">CarD family transcriptional regulator</fullName>
    </submittedName>
</protein>
<gene>
    <name evidence="1" type="ORF">C5749_08035</name>
</gene>
<evidence type="ECO:0000313" key="2">
    <source>
        <dbReference type="Proteomes" id="UP000238642"/>
    </source>
</evidence>
<dbReference type="InterPro" id="IPR014710">
    <property type="entry name" value="RmlC-like_jellyroll"/>
</dbReference>
<organism evidence="1 2">
    <name type="scientific">Sphingobacterium gobiense</name>
    <dbReference type="NCBI Taxonomy" id="1382456"/>
    <lineage>
        <taxon>Bacteria</taxon>
        <taxon>Pseudomonadati</taxon>
        <taxon>Bacteroidota</taxon>
        <taxon>Sphingobacteriia</taxon>
        <taxon>Sphingobacteriales</taxon>
        <taxon>Sphingobacteriaceae</taxon>
        <taxon>Sphingobacterium</taxon>
    </lineage>
</organism>
<dbReference type="Gene3D" id="2.60.120.10">
    <property type="entry name" value="Jelly Rolls"/>
    <property type="match status" value="1"/>
</dbReference>
<keyword evidence="2" id="KW-1185">Reference proteome</keyword>
<sequence length="188" mass="22056">MEKIKEFFSEFVTIGTPDWDIFSSKLEQAAFPKKSVILEQGKKERFLSFLEKGIIRFNIPKVDYDFTFAFAFENTFFSAYDSFLTQTGSLYNIECITDCVLHRISYEDLEFVYANTSVGDRIGRKVAENLYVKKMKRERSLLEDTAKKRYMDLLSEQPHLIKHIPQKYLASYIGIRPQSLSRIRKIIS</sequence>
<dbReference type="InterPro" id="IPR018490">
    <property type="entry name" value="cNMP-bd_dom_sf"/>
</dbReference>
<proteinExistence type="predicted"/>
<dbReference type="RefSeq" id="WP_105724649.1">
    <property type="nucleotide sequence ID" value="NZ_PVBS01000001.1"/>
</dbReference>
<accession>A0A2S9JVH8</accession>
<dbReference type="Proteomes" id="UP000238642">
    <property type="component" value="Unassembled WGS sequence"/>
</dbReference>
<name>A0A2S9JVH8_9SPHI</name>
<dbReference type="SUPFAM" id="SSF51206">
    <property type="entry name" value="cAMP-binding domain-like"/>
    <property type="match status" value="1"/>
</dbReference>
<dbReference type="AlphaFoldDB" id="A0A2S9JVH8"/>
<reference evidence="1 2" key="1">
    <citation type="submission" date="2018-02" db="EMBL/GenBank/DDBJ databases">
        <title>The draft genome of Sphingobacterium gobiense H7.</title>
        <authorList>
            <person name="Li L."/>
            <person name="Liu L."/>
            <person name="Zhang X."/>
            <person name="Wang T."/>
            <person name="Liang L."/>
        </authorList>
    </citation>
    <scope>NUCLEOTIDE SEQUENCE [LARGE SCALE GENOMIC DNA]</scope>
    <source>
        <strain evidence="1 2">ACCC 05757</strain>
    </source>
</reference>
<dbReference type="EMBL" id="PVBS01000001">
    <property type="protein sequence ID" value="PRD57141.1"/>
    <property type="molecule type" value="Genomic_DNA"/>
</dbReference>
<evidence type="ECO:0000313" key="1">
    <source>
        <dbReference type="EMBL" id="PRD57141.1"/>
    </source>
</evidence>
<comment type="caution">
    <text evidence="1">The sequence shown here is derived from an EMBL/GenBank/DDBJ whole genome shotgun (WGS) entry which is preliminary data.</text>
</comment>
<dbReference type="OrthoDB" id="663011at2"/>